<accession>A0A3D3RBK9</accession>
<proteinExistence type="predicted"/>
<protein>
    <submittedName>
        <fullName evidence="2">Oxidoreductase</fullName>
    </submittedName>
</protein>
<feature type="domain" description="Gfo/Idh/MocA-like oxidoreductase N-terminal" evidence="1">
    <location>
        <begin position="2"/>
        <end position="133"/>
    </location>
</feature>
<evidence type="ECO:0000313" key="2">
    <source>
        <dbReference type="EMBL" id="HCO26244.1"/>
    </source>
</evidence>
<dbReference type="InterPro" id="IPR000683">
    <property type="entry name" value="Gfo/Idh/MocA-like_OxRdtase_N"/>
</dbReference>
<name>A0A3D3RBK9_9PLAN</name>
<sequence length="353" mass="38507">MVRIGIIGIGFMGMAHFEGARKLKGAKVTAISTRDSKKLAGDWSSIEGNFGPRGSQVDLSKIKQYSDYHDLLADPDIDLVDICLPTQMHEQVALDSIRAGKHTLVEKPIAIDLKAAKKMVNAAEKAGVQFMVAQVLPFFPEFQFAVECVRSNKYGKLLAAHFRRVMAPPKWSENIEDFQKLGGWGIDLHIHDNHLISLMCGVPTKVTSRGIENKGFINHVHTVYDYDDPNLAVSCVSGGIATRGLEFAHGYELYFEDATVLFGAGTMGVGKNKEWVVSQPLTLITKNGQLKHPKLKGGDAWCAAFTLELQAAVDALQSGEEPEALSGALARDALKICYAEAKSIQTGRSIPVK</sequence>
<dbReference type="InterPro" id="IPR051450">
    <property type="entry name" value="Gfo/Idh/MocA_Oxidoreductases"/>
</dbReference>
<dbReference type="SUPFAM" id="SSF55347">
    <property type="entry name" value="Glyceraldehyde-3-phosphate dehydrogenase-like, C-terminal domain"/>
    <property type="match status" value="1"/>
</dbReference>
<dbReference type="PANTHER" id="PTHR43377:SF1">
    <property type="entry name" value="BILIVERDIN REDUCTASE A"/>
    <property type="match status" value="1"/>
</dbReference>
<dbReference type="PANTHER" id="PTHR43377">
    <property type="entry name" value="BILIVERDIN REDUCTASE A"/>
    <property type="match status" value="1"/>
</dbReference>
<dbReference type="Gene3D" id="3.40.50.720">
    <property type="entry name" value="NAD(P)-binding Rossmann-like Domain"/>
    <property type="match status" value="1"/>
</dbReference>
<dbReference type="InterPro" id="IPR036291">
    <property type="entry name" value="NAD(P)-bd_dom_sf"/>
</dbReference>
<dbReference type="Proteomes" id="UP000263642">
    <property type="component" value="Unassembled WGS sequence"/>
</dbReference>
<dbReference type="EMBL" id="DQAY01000154">
    <property type="protein sequence ID" value="HCO26244.1"/>
    <property type="molecule type" value="Genomic_DNA"/>
</dbReference>
<reference evidence="2 3" key="1">
    <citation type="journal article" date="2018" name="Nat. Biotechnol.">
        <title>A standardized bacterial taxonomy based on genome phylogeny substantially revises the tree of life.</title>
        <authorList>
            <person name="Parks D.H."/>
            <person name="Chuvochina M."/>
            <person name="Waite D.W."/>
            <person name="Rinke C."/>
            <person name="Skarshewski A."/>
            <person name="Chaumeil P.A."/>
            <person name="Hugenholtz P."/>
        </authorList>
    </citation>
    <scope>NUCLEOTIDE SEQUENCE [LARGE SCALE GENOMIC DNA]</scope>
    <source>
        <strain evidence="2">UBA9375</strain>
    </source>
</reference>
<dbReference type="AlphaFoldDB" id="A0A3D3RBK9"/>
<comment type="caution">
    <text evidence="2">The sequence shown here is derived from an EMBL/GenBank/DDBJ whole genome shotgun (WGS) entry which is preliminary data.</text>
</comment>
<dbReference type="Gene3D" id="3.30.360.10">
    <property type="entry name" value="Dihydrodipicolinate Reductase, domain 2"/>
    <property type="match status" value="1"/>
</dbReference>
<evidence type="ECO:0000313" key="3">
    <source>
        <dbReference type="Proteomes" id="UP000263642"/>
    </source>
</evidence>
<gene>
    <name evidence="2" type="ORF">DIT97_25710</name>
</gene>
<organism evidence="2 3">
    <name type="scientific">Gimesia maris</name>
    <dbReference type="NCBI Taxonomy" id="122"/>
    <lineage>
        <taxon>Bacteria</taxon>
        <taxon>Pseudomonadati</taxon>
        <taxon>Planctomycetota</taxon>
        <taxon>Planctomycetia</taxon>
        <taxon>Planctomycetales</taxon>
        <taxon>Planctomycetaceae</taxon>
        <taxon>Gimesia</taxon>
    </lineage>
</organism>
<dbReference type="SUPFAM" id="SSF51735">
    <property type="entry name" value="NAD(P)-binding Rossmann-fold domains"/>
    <property type="match status" value="1"/>
</dbReference>
<dbReference type="Pfam" id="PF01408">
    <property type="entry name" value="GFO_IDH_MocA"/>
    <property type="match status" value="1"/>
</dbReference>
<dbReference type="GO" id="GO:0000166">
    <property type="term" value="F:nucleotide binding"/>
    <property type="evidence" value="ECO:0007669"/>
    <property type="project" value="InterPro"/>
</dbReference>
<evidence type="ECO:0000259" key="1">
    <source>
        <dbReference type="Pfam" id="PF01408"/>
    </source>
</evidence>